<feature type="region of interest" description="Disordered" evidence="1">
    <location>
        <begin position="349"/>
        <end position="384"/>
    </location>
</feature>
<reference evidence="2 3" key="1">
    <citation type="submission" date="2023-07" db="EMBL/GenBank/DDBJ databases">
        <title>Sequencing the genomes of 1000 actinobacteria strains.</title>
        <authorList>
            <person name="Klenk H.-P."/>
        </authorList>
    </citation>
    <scope>NUCLEOTIDE SEQUENCE [LARGE SCALE GENOMIC DNA]</scope>
    <source>
        <strain evidence="2 3">DSM 44388</strain>
    </source>
</reference>
<dbReference type="Proteomes" id="UP001235712">
    <property type="component" value="Unassembled WGS sequence"/>
</dbReference>
<evidence type="ECO:0000256" key="1">
    <source>
        <dbReference type="SAM" id="MobiDB-lite"/>
    </source>
</evidence>
<dbReference type="RefSeq" id="WP_307249450.1">
    <property type="nucleotide sequence ID" value="NZ_JAUSQZ010000001.1"/>
</dbReference>
<evidence type="ECO:0000313" key="3">
    <source>
        <dbReference type="Proteomes" id="UP001235712"/>
    </source>
</evidence>
<keyword evidence="3" id="KW-1185">Reference proteome</keyword>
<proteinExistence type="predicted"/>
<comment type="caution">
    <text evidence="2">The sequence shown here is derived from an EMBL/GenBank/DDBJ whole genome shotgun (WGS) entry which is preliminary data.</text>
</comment>
<name>A0ABT9PCF0_9ACTN</name>
<sequence>MEDVVRVVYDGRLSVSYGQAYVEPENPDDVVDHLEDFAGQINGLLGAAQAGALYLTTGVHTGDVGLRVVIADGPVPLGSEWEDVVEATFVPEGPCVVMQWAGEGVPCGFELLPVPHRVRYSARGMDAGRDADVVMHDEPLVDHYELTFWPADPAPERIVRQGSRIAAYWHDARDHVKARRREIQQRWGDNPPSDLLIDVTAAQWLVRRRRDLAEQIAAAAPAAQRAVAYRAARRCAGEHQTESPDWITKALTHQARNEILPPGFERRPEVEEALRRTQEARVAALLHTSLPSPPGRVEPCPLDWVIAAILAADHEDPLVAALDALAQASHAVADTQALLDQAGQLAATFSASQPQSGEAPGPVAHPQEDPRHDPWHGDFMSRLTWGDDPPSPRLIEVYARELTLFDRPLAERIAAAAPDVQREIARWSARRACTASGLAAALPEVALALDHLDRGQELPPPFDSVGGEQWRLLDRHEPGDETAETGSTFSVAVFGQAGTEAPVHPENDPPETDLPAHEALEAAITVEGTPNWSRAHYTLGVIQQAAEPDPLKAATHALWTAACSFGDEYRRGVLKQASQLFFEV</sequence>
<organism evidence="2 3">
    <name type="scientific">Kineosporia succinea</name>
    <dbReference type="NCBI Taxonomy" id="84632"/>
    <lineage>
        <taxon>Bacteria</taxon>
        <taxon>Bacillati</taxon>
        <taxon>Actinomycetota</taxon>
        <taxon>Actinomycetes</taxon>
        <taxon>Kineosporiales</taxon>
        <taxon>Kineosporiaceae</taxon>
        <taxon>Kineosporia</taxon>
    </lineage>
</organism>
<dbReference type="EMBL" id="JAUSQZ010000001">
    <property type="protein sequence ID" value="MDP9830378.1"/>
    <property type="molecule type" value="Genomic_DNA"/>
</dbReference>
<accession>A0ABT9PCF0</accession>
<gene>
    <name evidence="2" type="ORF">J2S57_006127</name>
</gene>
<evidence type="ECO:0000313" key="2">
    <source>
        <dbReference type="EMBL" id="MDP9830378.1"/>
    </source>
</evidence>
<feature type="compositionally biased region" description="Basic and acidic residues" evidence="1">
    <location>
        <begin position="366"/>
        <end position="376"/>
    </location>
</feature>
<protein>
    <submittedName>
        <fullName evidence="2">Uncharacterized protein</fullName>
    </submittedName>
</protein>